<dbReference type="CDD" id="cd00190">
    <property type="entry name" value="Tryp_SPc"/>
    <property type="match status" value="1"/>
</dbReference>
<dbReference type="Gene3D" id="2.40.10.10">
    <property type="entry name" value="Trypsin-like serine proteases"/>
    <property type="match status" value="1"/>
</dbReference>
<evidence type="ECO:0000256" key="1">
    <source>
        <dbReference type="ARBA" id="ARBA00007664"/>
    </source>
</evidence>
<feature type="signal peptide" evidence="5">
    <location>
        <begin position="1"/>
        <end position="19"/>
    </location>
</feature>
<name>D0I7R8_GRIHO</name>
<dbReference type="InterPro" id="IPR033116">
    <property type="entry name" value="TRYPSIN_SER"/>
</dbReference>
<gene>
    <name evidence="7" type="ORF">VHA_001792</name>
</gene>
<dbReference type="InterPro" id="IPR001254">
    <property type="entry name" value="Trypsin_dom"/>
</dbReference>
<dbReference type="FunFam" id="2.40.10.10:FF:000068">
    <property type="entry name" value="transmembrane protease serine 2"/>
    <property type="match status" value="1"/>
</dbReference>
<evidence type="ECO:0000259" key="6">
    <source>
        <dbReference type="PROSITE" id="PS50240"/>
    </source>
</evidence>
<accession>D0I7R8</accession>
<dbReference type="PROSITE" id="PS50240">
    <property type="entry name" value="TRYPSIN_DOM"/>
    <property type="match status" value="1"/>
</dbReference>
<dbReference type="EMBL" id="ADAQ01000011">
    <property type="protein sequence ID" value="EEY72687.1"/>
    <property type="molecule type" value="Genomic_DNA"/>
</dbReference>
<sequence>MGKTLVVTLFMLFSGFSQALEFSPRVVGGTTASISDAPWQAFIRVGSYFCGGVVIAPRWILTAAHCLDTAGDNEKFSLASVGSVSVYTGTAELSGVNLLDFQSAVESVYVNNHYDKNAYVNDIALIKLSTNVHPNAVVITLASSSDQATVDAGANAGNNDLQLSGWGFKDTDRTVDTNTLQKANLSAVSDATCGSLWGTTVTNVSGYQGKYLCALESGIGACNGDSGGPLVWFDPLKAGDIDGGARLVGLVSFGVASQCASPIYPDVYTQVASYLSWIASCQQGNCVAQASTVIGETSGGGNLSLLFYILLAVIFRHLFVLK</sequence>
<dbReference type="PRINTS" id="PR00722">
    <property type="entry name" value="CHYMOTRYPSIN"/>
</dbReference>
<feature type="transmembrane region" description="Helical" evidence="4">
    <location>
        <begin position="303"/>
        <end position="321"/>
    </location>
</feature>
<keyword evidence="4" id="KW-1133">Transmembrane helix</keyword>
<dbReference type="InterPro" id="IPR043504">
    <property type="entry name" value="Peptidase_S1_PA_chymotrypsin"/>
</dbReference>
<dbReference type="PANTHER" id="PTHR24276:SF98">
    <property type="entry name" value="FI18310P1-RELATED"/>
    <property type="match status" value="1"/>
</dbReference>
<dbReference type="PANTHER" id="PTHR24276">
    <property type="entry name" value="POLYSERASE-RELATED"/>
    <property type="match status" value="1"/>
</dbReference>
<protein>
    <submittedName>
        <fullName evidence="7">Hypothetical trypsin-like serine protease</fullName>
    </submittedName>
</protein>
<keyword evidence="5" id="KW-0732">Signal</keyword>
<evidence type="ECO:0000313" key="8">
    <source>
        <dbReference type="Proteomes" id="UP000003604"/>
    </source>
</evidence>
<organism evidence="7 8">
    <name type="scientific">Grimontia hollisae CIP 101886</name>
    <dbReference type="NCBI Taxonomy" id="675812"/>
    <lineage>
        <taxon>Bacteria</taxon>
        <taxon>Pseudomonadati</taxon>
        <taxon>Pseudomonadota</taxon>
        <taxon>Gammaproteobacteria</taxon>
        <taxon>Vibrionales</taxon>
        <taxon>Vibrionaceae</taxon>
        <taxon>Grimontia</taxon>
    </lineage>
</organism>
<evidence type="ECO:0000256" key="4">
    <source>
        <dbReference type="SAM" id="Phobius"/>
    </source>
</evidence>
<keyword evidence="3 7" id="KW-0645">Protease</keyword>
<evidence type="ECO:0000256" key="5">
    <source>
        <dbReference type="SAM" id="SignalP"/>
    </source>
</evidence>
<comment type="similarity">
    <text evidence="1">Belongs to the peptidase S1 family.</text>
</comment>
<dbReference type="OrthoDB" id="9813836at2"/>
<keyword evidence="2" id="KW-1015">Disulfide bond</keyword>
<dbReference type="Proteomes" id="UP000003604">
    <property type="component" value="Unassembled WGS sequence"/>
</dbReference>
<dbReference type="PROSITE" id="PS00134">
    <property type="entry name" value="TRYPSIN_HIS"/>
    <property type="match status" value="1"/>
</dbReference>
<evidence type="ECO:0000256" key="3">
    <source>
        <dbReference type="RuleBase" id="RU363034"/>
    </source>
</evidence>
<dbReference type="SMART" id="SM00020">
    <property type="entry name" value="Tryp_SPc"/>
    <property type="match status" value="1"/>
</dbReference>
<evidence type="ECO:0000256" key="2">
    <source>
        <dbReference type="ARBA" id="ARBA00023157"/>
    </source>
</evidence>
<reference evidence="7 8" key="1">
    <citation type="submission" date="2009-10" db="EMBL/GenBank/DDBJ databases">
        <authorList>
            <consortium name="Los Alamos National Laboratory (LANL)"/>
            <consortium name="National Microbial Pathogen Data Resource (NMPDR)"/>
            <person name="Saunders E.H."/>
            <person name="Munk A.C."/>
            <person name="Tapia R."/>
            <person name="Green L."/>
            <person name="Rogers Y."/>
            <person name="Detter J.C."/>
            <person name="Bruce D."/>
            <person name="Brettin T.S."/>
            <person name="Colwell R.R."/>
            <person name="Huq A."/>
            <person name="Grim C.J."/>
            <person name="Hasan N.A."/>
            <person name="Bartels D."/>
            <person name="Vonstein V."/>
        </authorList>
    </citation>
    <scope>NUCLEOTIDE SEQUENCE [LARGE SCALE GENOMIC DNA]</scope>
    <source>
        <strain evidence="7 8">CIP 101886</strain>
    </source>
</reference>
<feature type="domain" description="Peptidase S1" evidence="6">
    <location>
        <begin position="26"/>
        <end position="283"/>
    </location>
</feature>
<dbReference type="InterPro" id="IPR001314">
    <property type="entry name" value="Peptidase_S1A"/>
</dbReference>
<keyword evidence="4" id="KW-0812">Transmembrane</keyword>
<dbReference type="InterPro" id="IPR018114">
    <property type="entry name" value="TRYPSIN_HIS"/>
</dbReference>
<dbReference type="GO" id="GO:0004252">
    <property type="term" value="F:serine-type endopeptidase activity"/>
    <property type="evidence" value="ECO:0007669"/>
    <property type="project" value="InterPro"/>
</dbReference>
<dbReference type="InterPro" id="IPR009003">
    <property type="entry name" value="Peptidase_S1_PA"/>
</dbReference>
<dbReference type="AlphaFoldDB" id="D0I7R8"/>
<dbReference type="SUPFAM" id="SSF50494">
    <property type="entry name" value="Trypsin-like serine proteases"/>
    <property type="match status" value="1"/>
</dbReference>
<dbReference type="GeneID" id="58896845"/>
<dbReference type="InterPro" id="IPR050430">
    <property type="entry name" value="Peptidase_S1"/>
</dbReference>
<dbReference type="PROSITE" id="PS00135">
    <property type="entry name" value="TRYPSIN_SER"/>
    <property type="match status" value="1"/>
</dbReference>
<dbReference type="GO" id="GO:0006508">
    <property type="term" value="P:proteolysis"/>
    <property type="evidence" value="ECO:0007669"/>
    <property type="project" value="UniProtKB-KW"/>
</dbReference>
<keyword evidence="4" id="KW-0472">Membrane</keyword>
<comment type="caution">
    <text evidence="7">The sequence shown here is derived from an EMBL/GenBank/DDBJ whole genome shotgun (WGS) entry which is preliminary data.</text>
</comment>
<keyword evidence="3" id="KW-0720">Serine protease</keyword>
<keyword evidence="8" id="KW-1185">Reference proteome</keyword>
<proteinExistence type="inferred from homology"/>
<dbReference type="eggNOG" id="COG5640">
    <property type="taxonomic scope" value="Bacteria"/>
</dbReference>
<keyword evidence="3" id="KW-0378">Hydrolase</keyword>
<dbReference type="Pfam" id="PF00089">
    <property type="entry name" value="Trypsin"/>
    <property type="match status" value="1"/>
</dbReference>
<evidence type="ECO:0000313" key="7">
    <source>
        <dbReference type="EMBL" id="EEY72687.1"/>
    </source>
</evidence>
<feature type="chain" id="PRO_5003008400" evidence="5">
    <location>
        <begin position="20"/>
        <end position="322"/>
    </location>
</feature>
<dbReference type="RefSeq" id="WP_005503776.1">
    <property type="nucleotide sequence ID" value="NZ_ADAQ01000011.1"/>
</dbReference>